<evidence type="ECO:0000256" key="3">
    <source>
        <dbReference type="PIRSR" id="PIRSR610905-1"/>
    </source>
</evidence>
<proteinExistence type="inferred from homology"/>
<feature type="active site" description="Proton donor" evidence="3">
    <location>
        <position position="249"/>
    </location>
</feature>
<name>A0A261FDY8_9BIFI</name>
<dbReference type="Gene3D" id="1.50.10.10">
    <property type="match status" value="1"/>
</dbReference>
<organism evidence="5 6">
    <name type="scientific">Bifidobacterium tissieri</name>
    <dbReference type="NCBI Taxonomy" id="1630162"/>
    <lineage>
        <taxon>Bacteria</taxon>
        <taxon>Bacillati</taxon>
        <taxon>Actinomycetota</taxon>
        <taxon>Actinomycetes</taxon>
        <taxon>Bifidobacteriales</taxon>
        <taxon>Bifidobacteriaceae</taxon>
        <taxon>Bifidobacterium</taxon>
    </lineage>
</organism>
<dbReference type="SUPFAM" id="SSF48208">
    <property type="entry name" value="Six-hairpin glycosidases"/>
    <property type="match status" value="1"/>
</dbReference>
<feature type="binding site" evidence="4">
    <location>
        <position position="325"/>
    </location>
    <ligand>
        <name>substrate</name>
    </ligand>
</feature>
<dbReference type="GO" id="GO:0000272">
    <property type="term" value="P:polysaccharide catabolic process"/>
    <property type="evidence" value="ECO:0007669"/>
    <property type="project" value="TreeGrafter"/>
</dbReference>
<dbReference type="InterPro" id="IPR012341">
    <property type="entry name" value="6hp_glycosidase-like_sf"/>
</dbReference>
<comment type="caution">
    <text evidence="5">The sequence shown here is derived from an EMBL/GenBank/DDBJ whole genome shotgun (WGS) entry which is preliminary data.</text>
</comment>
<dbReference type="InterPro" id="IPR010905">
    <property type="entry name" value="Glyco_hydro_88"/>
</dbReference>
<feature type="active site" description="Nucleophile" evidence="3">
    <location>
        <position position="191"/>
    </location>
</feature>
<evidence type="ECO:0000256" key="1">
    <source>
        <dbReference type="ARBA" id="ARBA00022801"/>
    </source>
</evidence>
<dbReference type="Proteomes" id="UP000216444">
    <property type="component" value="Unassembled WGS sequence"/>
</dbReference>
<reference evidence="5 6" key="1">
    <citation type="journal article" date="2017" name="BMC Genomics">
        <title>Comparative genomic and phylogenomic analyses of the Bifidobacteriaceae family.</title>
        <authorList>
            <person name="Lugli G.A."/>
            <person name="Milani C."/>
            <person name="Turroni F."/>
            <person name="Duranti S."/>
            <person name="Mancabelli L."/>
            <person name="Mangifesta M."/>
            <person name="Ferrario C."/>
            <person name="Modesto M."/>
            <person name="Mattarelli P."/>
            <person name="Jiri K."/>
            <person name="van Sinderen D."/>
            <person name="Ventura M."/>
        </authorList>
    </citation>
    <scope>NUCLEOTIDE SEQUENCE [LARGE SCALE GENOMIC DNA]</scope>
    <source>
        <strain evidence="5 6">DSM 100201</strain>
    </source>
</reference>
<dbReference type="PANTHER" id="PTHR36845:SF1">
    <property type="entry name" value="HYDROLASE, PUTATIVE (AFU_ORTHOLOGUE AFUA_7G05090)-RELATED"/>
    <property type="match status" value="1"/>
</dbReference>
<dbReference type="RefSeq" id="WP_211279443.1">
    <property type="nucleotide sequence ID" value="NZ_MWWV01000009.1"/>
</dbReference>
<dbReference type="InterPro" id="IPR052369">
    <property type="entry name" value="UG_Glycosaminoglycan_Hydrolase"/>
</dbReference>
<dbReference type="InterPro" id="IPR008928">
    <property type="entry name" value="6-hairpin_glycosidase_sf"/>
</dbReference>
<feature type="binding site" evidence="4">
    <location>
        <position position="191"/>
    </location>
    <ligand>
        <name>substrate</name>
    </ligand>
</feature>
<dbReference type="GO" id="GO:0052757">
    <property type="term" value="F:chondroitin hydrolase activity"/>
    <property type="evidence" value="ECO:0007669"/>
    <property type="project" value="TreeGrafter"/>
</dbReference>
<keyword evidence="1 5" id="KW-0378">Hydrolase</keyword>
<gene>
    <name evidence="5" type="ORF">BTIS_1455</name>
</gene>
<evidence type="ECO:0000256" key="4">
    <source>
        <dbReference type="PIRSR" id="PIRSR610905-2"/>
    </source>
</evidence>
<evidence type="ECO:0000313" key="6">
    <source>
        <dbReference type="Proteomes" id="UP000216444"/>
    </source>
</evidence>
<dbReference type="PANTHER" id="PTHR36845">
    <property type="entry name" value="HYDROLASE, PUTATIVE (AFU_ORTHOLOGUE AFUA_7G05090)-RELATED"/>
    <property type="match status" value="1"/>
</dbReference>
<evidence type="ECO:0000256" key="2">
    <source>
        <dbReference type="ARBA" id="ARBA00038358"/>
    </source>
</evidence>
<keyword evidence="6" id="KW-1185">Reference proteome</keyword>
<protein>
    <submittedName>
        <fullName evidence="5">Glycosyl hydrolase family 88</fullName>
    </submittedName>
</protein>
<dbReference type="EMBL" id="MWWV01000009">
    <property type="protein sequence ID" value="OZG57361.1"/>
    <property type="molecule type" value="Genomic_DNA"/>
</dbReference>
<dbReference type="AlphaFoldDB" id="A0A261FDY8"/>
<sequence>MTFDVHSTFGAQLTDGESTWINETTDRLVEKFAAERERVGAQIPYIAHDGRYEENMAEVFPGWWVNGFWPGILWQMTVATACLDRTSAANTAPDPTTAGVSTVANVNATANPHGSNAAPTTGMLFGRSERVHVSDHPADPKDLLANLRDAEQPGSLAHLPSCSFAFAAPAREIEETVLYPVLADYERVDHDLGFVWLLSGVADWRITGSPTARIHALHAATMLAGRFNPVGRFIRAWNEPGREGWAIVDSLMNMPLMFWASRETNDPRFAAIARMHADTMLRTIVRPDGSCNHIVQFDPETGEFVGAPAGQGYAEGSSWSRGQSWAIYGFALMYRHTGDRRYLDAACRVARYFVEQVTVTGGLARLDFRQPDEPLYYDAIASCVAADGLLELARALKECAERQSEETAVDDTSTDEPAPALTPDWCLANSLTMLHAVDDRAGDWDADRDGLVQLCSVEYHDPERIHIPIVYADYFFLETVLRLKGIAADLWW</sequence>
<accession>A0A261FDY8</accession>
<feature type="binding site" evidence="4">
    <location>
        <position position="321"/>
    </location>
    <ligand>
        <name>substrate</name>
    </ligand>
</feature>
<comment type="similarity">
    <text evidence="2">Belongs to the glycosyl hydrolase 88 family.</text>
</comment>
<dbReference type="Pfam" id="PF07470">
    <property type="entry name" value="Glyco_hydro_88"/>
    <property type="match status" value="1"/>
</dbReference>
<evidence type="ECO:0000313" key="5">
    <source>
        <dbReference type="EMBL" id="OZG57361.1"/>
    </source>
</evidence>
<feature type="binding site" evidence="4">
    <location>
        <position position="249"/>
    </location>
    <ligand>
        <name>substrate</name>
    </ligand>
</feature>